<dbReference type="FunFam" id="3.20.20.70:FF:000366">
    <property type="entry name" value="Hyaluronidase"/>
    <property type="match status" value="1"/>
</dbReference>
<dbReference type="GO" id="GO:0006952">
    <property type="term" value="P:defense response"/>
    <property type="evidence" value="ECO:0007669"/>
    <property type="project" value="InterPro"/>
</dbReference>
<dbReference type="InterPro" id="IPR001329">
    <property type="entry name" value="Venom_Hyaluronidase"/>
</dbReference>
<dbReference type="AlphaFoldDB" id="A0A834NU17"/>
<evidence type="ECO:0000256" key="3">
    <source>
        <dbReference type="ARBA" id="ARBA00022525"/>
    </source>
</evidence>
<feature type="disulfide bond" evidence="7">
    <location>
        <begin position="28"/>
        <end position="317"/>
    </location>
</feature>
<dbReference type="GO" id="GO:0005975">
    <property type="term" value="P:carbohydrate metabolic process"/>
    <property type="evidence" value="ECO:0007669"/>
    <property type="project" value="UniProtKB-UniRule"/>
</dbReference>
<dbReference type="PANTHER" id="PTHR11769">
    <property type="entry name" value="HYALURONIDASE"/>
    <property type="match status" value="1"/>
</dbReference>
<evidence type="ECO:0000256" key="6">
    <source>
        <dbReference type="PIRNR" id="PIRNR038193"/>
    </source>
</evidence>
<dbReference type="PRINTS" id="PR00847">
    <property type="entry name" value="HYALURONDASE"/>
</dbReference>
<keyword evidence="8" id="KW-0378">Hydrolase</keyword>
<comment type="catalytic activity">
    <reaction evidence="8">
        <text>Random hydrolysis of (1-&gt;4)-linkages between N-acetyl-beta-D-glucosamine and D-glucuronate residues in hyaluronate.</text>
        <dbReference type="EC" id="3.2.1.35"/>
    </reaction>
</comment>
<evidence type="ECO:0000313" key="9">
    <source>
        <dbReference type="EMBL" id="KAF7418034.1"/>
    </source>
</evidence>
<dbReference type="PRINTS" id="PR00846">
    <property type="entry name" value="GLHYDRLASE56"/>
</dbReference>
<dbReference type="PIRSF" id="PIRSF038193">
    <property type="entry name" value="Hyaluronidase"/>
    <property type="match status" value="1"/>
</dbReference>
<evidence type="ECO:0000256" key="1">
    <source>
        <dbReference type="ARBA" id="ARBA00004613"/>
    </source>
</evidence>
<dbReference type="EC" id="3.2.1.35" evidence="8"/>
<evidence type="ECO:0000256" key="4">
    <source>
        <dbReference type="ARBA" id="ARBA00023157"/>
    </source>
</evidence>
<keyword evidence="3" id="KW-0964">Secreted</keyword>
<dbReference type="GO" id="GO:0005576">
    <property type="term" value="C:extracellular region"/>
    <property type="evidence" value="ECO:0007669"/>
    <property type="project" value="UniProtKB-SubCell"/>
</dbReference>
<dbReference type="Gene3D" id="3.20.20.70">
    <property type="entry name" value="Aldolase class I"/>
    <property type="match status" value="1"/>
</dbReference>
<evidence type="ECO:0000256" key="2">
    <source>
        <dbReference type="ARBA" id="ARBA00008871"/>
    </source>
</evidence>
<dbReference type="SUPFAM" id="SSF51445">
    <property type="entry name" value="(Trans)glycosidases"/>
    <property type="match status" value="1"/>
</dbReference>
<dbReference type="GO" id="GO:0030214">
    <property type="term" value="P:hyaluronan catabolic process"/>
    <property type="evidence" value="ECO:0007669"/>
    <property type="project" value="TreeGrafter"/>
</dbReference>
<comment type="similarity">
    <text evidence="2 6 8">Belongs to the glycosyl hydrolase 56 family.</text>
</comment>
<comment type="subcellular location">
    <subcellularLocation>
        <location evidence="1">Secreted</location>
    </subcellularLocation>
</comment>
<dbReference type="PANTHER" id="PTHR11769:SF35">
    <property type="entry name" value="HYALURONIDASE"/>
    <property type="match status" value="1"/>
</dbReference>
<dbReference type="Proteomes" id="UP000617340">
    <property type="component" value="Unassembled WGS sequence"/>
</dbReference>
<dbReference type="InterPro" id="IPR013785">
    <property type="entry name" value="Aldolase_TIM"/>
</dbReference>
<protein>
    <recommendedName>
        <fullName evidence="8">Hyaluronidase</fullName>
        <ecNumber evidence="8">3.2.1.35</ecNumber>
    </recommendedName>
</protein>
<evidence type="ECO:0000256" key="5">
    <source>
        <dbReference type="ARBA" id="ARBA00023180"/>
    </source>
</evidence>
<feature type="disulfide bond" evidence="7">
    <location>
        <begin position="194"/>
        <end position="206"/>
    </location>
</feature>
<comment type="caution">
    <text evidence="9">The sequence shown here is derived from an EMBL/GenBank/DDBJ whole genome shotgun (WGS) entry which is preliminary data.</text>
</comment>
<gene>
    <name evidence="9" type="ORF">HZH68_000687</name>
</gene>
<keyword evidence="4 7" id="KW-1015">Disulfide bond</keyword>
<dbReference type="EMBL" id="JACSDZ010000001">
    <property type="protein sequence ID" value="KAF7418034.1"/>
    <property type="molecule type" value="Genomic_DNA"/>
</dbReference>
<evidence type="ECO:0000256" key="8">
    <source>
        <dbReference type="RuleBase" id="RU610713"/>
    </source>
</evidence>
<evidence type="ECO:0000313" key="10">
    <source>
        <dbReference type="Proteomes" id="UP000617340"/>
    </source>
</evidence>
<keyword evidence="5" id="KW-0325">Glycoprotein</keyword>
<dbReference type="GO" id="GO:0004415">
    <property type="term" value="F:hyalurononglucosaminidase activity"/>
    <property type="evidence" value="ECO:0007669"/>
    <property type="project" value="UniProtKB-UniRule"/>
</dbReference>
<dbReference type="Pfam" id="PF01630">
    <property type="entry name" value="Glyco_hydro_56"/>
    <property type="match status" value="1"/>
</dbReference>
<proteinExistence type="inferred from homology"/>
<accession>A0A834NU17</accession>
<organism evidence="9 10">
    <name type="scientific">Vespula germanica</name>
    <name type="common">German yellow jacket</name>
    <name type="synonym">Paravespula germanica</name>
    <dbReference type="NCBI Taxonomy" id="30212"/>
    <lineage>
        <taxon>Eukaryota</taxon>
        <taxon>Metazoa</taxon>
        <taxon>Ecdysozoa</taxon>
        <taxon>Arthropoda</taxon>
        <taxon>Hexapoda</taxon>
        <taxon>Insecta</taxon>
        <taxon>Pterygota</taxon>
        <taxon>Neoptera</taxon>
        <taxon>Endopterygota</taxon>
        <taxon>Hymenoptera</taxon>
        <taxon>Apocrita</taxon>
        <taxon>Aculeata</taxon>
        <taxon>Vespoidea</taxon>
        <taxon>Vespidae</taxon>
        <taxon>Vespinae</taxon>
        <taxon>Vespula</taxon>
    </lineage>
</organism>
<name>A0A834NU17_VESGE</name>
<keyword evidence="10" id="KW-1185">Reference proteome</keyword>
<reference evidence="9" key="1">
    <citation type="journal article" date="2020" name="G3 (Bethesda)">
        <title>High-Quality Assemblies for Three Invasive Social Wasps from the &lt;i&gt;Vespula&lt;/i&gt; Genus.</title>
        <authorList>
            <person name="Harrop T.W.R."/>
            <person name="Guhlin J."/>
            <person name="McLaughlin G.M."/>
            <person name="Permina E."/>
            <person name="Stockwell P."/>
            <person name="Gilligan J."/>
            <person name="Le Lec M.F."/>
            <person name="Gruber M.A.M."/>
            <person name="Quinn O."/>
            <person name="Lovegrove M."/>
            <person name="Duncan E.J."/>
            <person name="Remnant E.J."/>
            <person name="Van Eeckhoven J."/>
            <person name="Graham B."/>
            <person name="Knapp R.A."/>
            <person name="Langford K.W."/>
            <person name="Kronenberg Z."/>
            <person name="Press M.O."/>
            <person name="Eacker S.M."/>
            <person name="Wilson-Rankin E.E."/>
            <person name="Purcell J."/>
            <person name="Lester P.J."/>
            <person name="Dearden P.K."/>
        </authorList>
    </citation>
    <scope>NUCLEOTIDE SEQUENCE</scope>
    <source>
        <strain evidence="9">Linc-1</strain>
    </source>
</reference>
<dbReference type="InterPro" id="IPR017853">
    <property type="entry name" value="GH"/>
</dbReference>
<sequence length="347" mass="40721">MSSSSNTSVTIWPKKSFNIYWNIPTHFCHNFDIYFKELKQFNIKYNSMNNFRGETISLFYDPGNFPSMVLLKNGTYEIRNEGVPQKGNITIHLEQFTKELDEIYPKKIAGGIGVIHFHNWRPIFRRNVDNLKINKDISIDLVRKEHPKWDKSMIEKEASNRFETSAKIFMEKTLKLAKEIRKKTEWGYHGYPHCLSGSTDKPSFDCDALSMSENDKMSWLFNNQNVLLPSIYLKNVLKPDEKIHLVQERLKEAIRISKNLKHLPKVLPYWWYTYQDKEGTFLTEADVKNTFKEILTNGADGIIIWGISYELTDKKRCEKLKEYLMKILGPIAFKVTKAVKENTPLNF</sequence>
<evidence type="ECO:0000256" key="7">
    <source>
        <dbReference type="PIRSR" id="PIRSR038193-3"/>
    </source>
</evidence>
<keyword evidence="8" id="KW-0326">Glycosidase</keyword>
<dbReference type="InterPro" id="IPR018155">
    <property type="entry name" value="Hyaluronidase"/>
</dbReference>